<keyword evidence="2" id="KW-1185">Reference proteome</keyword>
<sequence length="912" mass="104026">MTLQVYPATASFIDSLHGSVSKLHGTTRLRFFRYSSSIPFKNQNLRSDSNSQRYPQGKTNSLRKNKHTRWGFCAYSSASSSWLDKWNETQKENRPRPPQPVLNYRNSDNASNLGPIRIKCSAVSRDGGGGSTMEKIVEKLKKFGYVDDVKERKEEGVQRVIEKGSVEDIFYVEEGMLPNTRGGFSKESPLGEENLFGRNNKGAVRFPWEEVMEEEKKKKDSVRLKSRTSLAELTLPETELRRLRNLALRTKNKTKIGGGGVTQAVVDLIHEKWKSAEIVRLKIEGAPALNMKRMHEILERKTGGLVIWRSGTSISLYRGVSYEAPSVRSNKKPRNRNEISCNSLTAMDINIYYSETSPIYDVHVPGGDSGSTIEEKKGTELSQEVEYEDEVDKLLESLGPRYTDWPGDDPLPVDADLLPGIVPGYEPPFRILPYGVRSTLAEKEATSLRRLARVLPPHFALGRSRQHQGLAAAMIKLWERSQIAKIALKRGVQLTTSERMAEEIKKLTGGILLSRNKDFLVFYRGKNFLSPEVAEALLEKERLAKTLQDEEEQARLRATAMVIPKVEINDEFGTAGSLEETLDASARWGKRMDNHDKAKVMRQAEWLRHANLVRKLESKLAFAERKLMKAERALSKVEESLAPADRAVDPDSITDEERYMFRKLGLRMKAFLLLGRRGVFDGTVENMHLHWKYRELVKIIVNAKSFDQVKNVALSLESESGGVLVSVDRISKGYAVIVFRGKDYQRPSTLRPKNLLTKRKALARSIEIQRLEDIRNHVSTLETRVRKLRSEIDQMGVVRDTGDEELYDKLDSSYSTEDEENEEESDEDETYLETDNTYSDGEDEDDDENEHSIDNHHKYSDGEDEDDNENEHSTDNHHWETNFPYDFQDQESEEREDHNPYAAAVDDSKYTS</sequence>
<evidence type="ECO:0000313" key="2">
    <source>
        <dbReference type="Proteomes" id="UP000828048"/>
    </source>
</evidence>
<gene>
    <name evidence="1" type="ORF">Vadar_004032</name>
</gene>
<protein>
    <submittedName>
        <fullName evidence="1">Uncharacterized protein</fullName>
    </submittedName>
</protein>
<accession>A0ACB7XN15</accession>
<dbReference type="EMBL" id="CM037151">
    <property type="protein sequence ID" value="KAH7842327.1"/>
    <property type="molecule type" value="Genomic_DNA"/>
</dbReference>
<proteinExistence type="predicted"/>
<comment type="caution">
    <text evidence="1">The sequence shown here is derived from an EMBL/GenBank/DDBJ whole genome shotgun (WGS) entry which is preliminary data.</text>
</comment>
<organism evidence="1 2">
    <name type="scientific">Vaccinium darrowii</name>
    <dbReference type="NCBI Taxonomy" id="229202"/>
    <lineage>
        <taxon>Eukaryota</taxon>
        <taxon>Viridiplantae</taxon>
        <taxon>Streptophyta</taxon>
        <taxon>Embryophyta</taxon>
        <taxon>Tracheophyta</taxon>
        <taxon>Spermatophyta</taxon>
        <taxon>Magnoliopsida</taxon>
        <taxon>eudicotyledons</taxon>
        <taxon>Gunneridae</taxon>
        <taxon>Pentapetalae</taxon>
        <taxon>asterids</taxon>
        <taxon>Ericales</taxon>
        <taxon>Ericaceae</taxon>
        <taxon>Vaccinioideae</taxon>
        <taxon>Vaccinieae</taxon>
        <taxon>Vaccinium</taxon>
    </lineage>
</organism>
<name>A0ACB7XN15_9ERIC</name>
<evidence type="ECO:0000313" key="1">
    <source>
        <dbReference type="EMBL" id="KAH7842327.1"/>
    </source>
</evidence>
<dbReference type="Proteomes" id="UP000828048">
    <property type="component" value="Chromosome 1"/>
</dbReference>
<reference evidence="1 2" key="1">
    <citation type="journal article" date="2021" name="Hortic Res">
        <title>High-quality reference genome and annotation aids understanding of berry development for evergreen blueberry (Vaccinium darrowii).</title>
        <authorList>
            <person name="Yu J."/>
            <person name="Hulse-Kemp A.M."/>
            <person name="Babiker E."/>
            <person name="Staton M."/>
        </authorList>
    </citation>
    <scope>NUCLEOTIDE SEQUENCE [LARGE SCALE GENOMIC DNA]</scope>
    <source>
        <strain evidence="2">cv. NJ 8807/NJ 8810</strain>
        <tissue evidence="1">Young leaf</tissue>
    </source>
</reference>